<keyword evidence="1" id="KW-0520">NAD</keyword>
<dbReference type="InterPro" id="IPR035897">
    <property type="entry name" value="Toll_tir_struct_dom_sf"/>
</dbReference>
<dbReference type="EMBL" id="JASCZI010212082">
    <property type="protein sequence ID" value="MED6198280.1"/>
    <property type="molecule type" value="Genomic_DNA"/>
</dbReference>
<sequence>MASSSNVYSPASTSPPSTKYDVFISFNGKDTRNSFTSHLHSALCKNQIETFIDYRIEKGGEIWEELVEAIRESMVFLVIFSEHYAQSKWCLRELVEIMECKNKKEDYHIIPVFYWIQPNHVRKQRGSYYSIFAGYEKNLDRDLVRQWRKVLLDAANISGFECNGRRQRESRRLAGRLISYLSRA</sequence>
<dbReference type="SMART" id="SM00255">
    <property type="entry name" value="TIR"/>
    <property type="match status" value="1"/>
</dbReference>
<keyword evidence="4" id="KW-1185">Reference proteome</keyword>
<accession>A0ABU6XLX5</accession>
<reference evidence="3 4" key="1">
    <citation type="journal article" date="2023" name="Plants (Basel)">
        <title>Bridging the Gap: Combining Genomics and Transcriptomics Approaches to Understand Stylosanthes scabra, an Orphan Legume from the Brazilian Caatinga.</title>
        <authorList>
            <person name="Ferreira-Neto J.R.C."/>
            <person name="da Silva M.D."/>
            <person name="Binneck E."/>
            <person name="de Melo N.F."/>
            <person name="da Silva R.H."/>
            <person name="de Melo A.L.T.M."/>
            <person name="Pandolfi V."/>
            <person name="Bustamante F.O."/>
            <person name="Brasileiro-Vidal A.C."/>
            <person name="Benko-Iseppon A.M."/>
        </authorList>
    </citation>
    <scope>NUCLEOTIDE SEQUENCE [LARGE SCALE GENOMIC DNA]</scope>
    <source>
        <tissue evidence="3">Leaves</tissue>
    </source>
</reference>
<feature type="domain" description="TIR" evidence="2">
    <location>
        <begin position="18"/>
        <end position="177"/>
    </location>
</feature>
<dbReference type="PROSITE" id="PS50104">
    <property type="entry name" value="TIR"/>
    <property type="match status" value="1"/>
</dbReference>
<evidence type="ECO:0000256" key="1">
    <source>
        <dbReference type="ARBA" id="ARBA00023027"/>
    </source>
</evidence>
<gene>
    <name evidence="3" type="ORF">PIB30_064690</name>
</gene>
<organism evidence="3 4">
    <name type="scientific">Stylosanthes scabra</name>
    <dbReference type="NCBI Taxonomy" id="79078"/>
    <lineage>
        <taxon>Eukaryota</taxon>
        <taxon>Viridiplantae</taxon>
        <taxon>Streptophyta</taxon>
        <taxon>Embryophyta</taxon>
        <taxon>Tracheophyta</taxon>
        <taxon>Spermatophyta</taxon>
        <taxon>Magnoliopsida</taxon>
        <taxon>eudicotyledons</taxon>
        <taxon>Gunneridae</taxon>
        <taxon>Pentapetalae</taxon>
        <taxon>rosids</taxon>
        <taxon>fabids</taxon>
        <taxon>Fabales</taxon>
        <taxon>Fabaceae</taxon>
        <taxon>Papilionoideae</taxon>
        <taxon>50 kb inversion clade</taxon>
        <taxon>dalbergioids sensu lato</taxon>
        <taxon>Dalbergieae</taxon>
        <taxon>Pterocarpus clade</taxon>
        <taxon>Stylosanthes</taxon>
    </lineage>
</organism>
<protein>
    <recommendedName>
        <fullName evidence="2">TIR domain-containing protein</fullName>
    </recommendedName>
</protein>
<comment type="caution">
    <text evidence="3">The sequence shown here is derived from an EMBL/GenBank/DDBJ whole genome shotgun (WGS) entry which is preliminary data.</text>
</comment>
<dbReference type="Pfam" id="PF01582">
    <property type="entry name" value="TIR"/>
    <property type="match status" value="1"/>
</dbReference>
<dbReference type="Gene3D" id="3.40.50.10140">
    <property type="entry name" value="Toll/interleukin-1 receptor homology (TIR) domain"/>
    <property type="match status" value="1"/>
</dbReference>
<dbReference type="SUPFAM" id="SSF52200">
    <property type="entry name" value="Toll/Interleukin receptor TIR domain"/>
    <property type="match status" value="1"/>
</dbReference>
<dbReference type="InterPro" id="IPR000157">
    <property type="entry name" value="TIR_dom"/>
</dbReference>
<evidence type="ECO:0000259" key="2">
    <source>
        <dbReference type="PROSITE" id="PS50104"/>
    </source>
</evidence>
<evidence type="ECO:0000313" key="4">
    <source>
        <dbReference type="Proteomes" id="UP001341840"/>
    </source>
</evidence>
<proteinExistence type="predicted"/>
<evidence type="ECO:0000313" key="3">
    <source>
        <dbReference type="EMBL" id="MED6198280.1"/>
    </source>
</evidence>
<dbReference type="PANTHER" id="PTHR32009:SF159">
    <property type="entry name" value="TIR DOMAIN-CONTAINING PROTEIN"/>
    <property type="match status" value="1"/>
</dbReference>
<dbReference type="PANTHER" id="PTHR32009">
    <property type="entry name" value="TMV RESISTANCE PROTEIN N-LIKE"/>
    <property type="match status" value="1"/>
</dbReference>
<dbReference type="Proteomes" id="UP001341840">
    <property type="component" value="Unassembled WGS sequence"/>
</dbReference>
<name>A0ABU6XLX5_9FABA</name>